<dbReference type="PANTHER" id="PTHR30563:SF0">
    <property type="entry name" value="DNA RECOMBINATION PROTEIN RMUC"/>
    <property type="match status" value="1"/>
</dbReference>
<feature type="region of interest" description="Disordered" evidence="6">
    <location>
        <begin position="409"/>
        <end position="429"/>
    </location>
</feature>
<keyword evidence="9" id="KW-1185">Reference proteome</keyword>
<evidence type="ECO:0000256" key="3">
    <source>
        <dbReference type="ARBA" id="ARBA00023054"/>
    </source>
</evidence>
<evidence type="ECO:0000256" key="6">
    <source>
        <dbReference type="SAM" id="MobiDB-lite"/>
    </source>
</evidence>
<dbReference type="Proteomes" id="UP001499988">
    <property type="component" value="Unassembled WGS sequence"/>
</dbReference>
<protein>
    <recommendedName>
        <fullName evidence="10">DNA recombination protein RmuC</fullName>
    </recommendedName>
</protein>
<dbReference type="PANTHER" id="PTHR30563">
    <property type="entry name" value="DNA RECOMBINATION PROTEIN RMUC"/>
    <property type="match status" value="1"/>
</dbReference>
<reference evidence="9" key="1">
    <citation type="journal article" date="2019" name="Int. J. Syst. Evol. Microbiol.">
        <title>The Global Catalogue of Microorganisms (GCM) 10K type strain sequencing project: providing services to taxonomists for standard genome sequencing and annotation.</title>
        <authorList>
            <consortium name="The Broad Institute Genomics Platform"/>
            <consortium name="The Broad Institute Genome Sequencing Center for Infectious Disease"/>
            <person name="Wu L."/>
            <person name="Ma J."/>
        </authorList>
    </citation>
    <scope>NUCLEOTIDE SEQUENCE [LARGE SCALE GENOMIC DNA]</scope>
    <source>
        <strain evidence="9">JCM 18401</strain>
    </source>
</reference>
<evidence type="ECO:0000313" key="8">
    <source>
        <dbReference type="EMBL" id="GAA4891995.1"/>
    </source>
</evidence>
<comment type="caution">
    <text evidence="8">The sequence shown here is derived from an EMBL/GenBank/DDBJ whole genome shotgun (WGS) entry which is preliminary data.</text>
</comment>
<accession>A0ABP9F3R7</accession>
<comment type="similarity">
    <text evidence="2">Belongs to the RmuC family.</text>
</comment>
<keyword evidence="4" id="KW-0233">DNA recombination</keyword>
<dbReference type="RefSeq" id="WP_345335902.1">
    <property type="nucleotide sequence ID" value="NZ_BAABJZ010000087.1"/>
</dbReference>
<dbReference type="Pfam" id="PF02646">
    <property type="entry name" value="RmuC"/>
    <property type="match status" value="1"/>
</dbReference>
<keyword evidence="7" id="KW-1133">Transmembrane helix</keyword>
<keyword evidence="3 5" id="KW-0175">Coiled coil</keyword>
<evidence type="ECO:0000256" key="5">
    <source>
        <dbReference type="SAM" id="Coils"/>
    </source>
</evidence>
<keyword evidence="7" id="KW-0812">Transmembrane</keyword>
<sequence length="429" mass="48664">MTDAFWITSAIAAILGLLCLYLISHLSHLRHALTFAERQHTQQSEQLEQLNSKLSAKEQEQNRLHAGLAQLRTQEQHLRAQLTQQQDSEARLTEQFENLANRIFEQKQQSFLSQSHKDLDAVLSPIKMQMEQFRQQVQTSYTEEAKQRHALAQQLLDLKALNQQMSEDAVNLTKALKGDNKAQGNWGEVILARLLEQSGLKQGREYETQASFQQADGKRYQPDVLIRLPDGKDVIIDAKMSLRAFERFHNSEDPAERSQALAEHVGSVRNHIKELGSKDYHKLEGLQSLDYVLMFIPVEPAFLTAVEADPALINDALEHNILLVSPTNLLVALRTIQNLWRFEHQNQNARHIAQQAGKLYDKMVGFADDLQKLGRALETANGSYQQAMNKFSNGRGNLLRQGEQLRQLGVESSKQPDPALLKAALEQDN</sequence>
<dbReference type="InterPro" id="IPR003798">
    <property type="entry name" value="DNA_recombination_RmuC"/>
</dbReference>
<comment type="function">
    <text evidence="1">Involved in DNA recombination.</text>
</comment>
<evidence type="ECO:0008006" key="10">
    <source>
        <dbReference type="Google" id="ProtNLM"/>
    </source>
</evidence>
<organism evidence="8 9">
    <name type="scientific">Ferrimonas pelagia</name>
    <dbReference type="NCBI Taxonomy" id="1177826"/>
    <lineage>
        <taxon>Bacteria</taxon>
        <taxon>Pseudomonadati</taxon>
        <taxon>Pseudomonadota</taxon>
        <taxon>Gammaproteobacteria</taxon>
        <taxon>Alteromonadales</taxon>
        <taxon>Ferrimonadaceae</taxon>
        <taxon>Ferrimonas</taxon>
    </lineage>
</organism>
<feature type="coiled-coil region" evidence="5">
    <location>
        <begin position="33"/>
        <end position="102"/>
    </location>
</feature>
<gene>
    <name evidence="8" type="ORF">GCM10023333_26630</name>
</gene>
<feature type="transmembrane region" description="Helical" evidence="7">
    <location>
        <begin position="6"/>
        <end position="23"/>
    </location>
</feature>
<name>A0ABP9F3R7_9GAMM</name>
<dbReference type="EMBL" id="BAABJZ010000087">
    <property type="protein sequence ID" value="GAA4891995.1"/>
    <property type="molecule type" value="Genomic_DNA"/>
</dbReference>
<evidence type="ECO:0000256" key="4">
    <source>
        <dbReference type="ARBA" id="ARBA00023172"/>
    </source>
</evidence>
<proteinExistence type="inferred from homology"/>
<keyword evidence="7" id="KW-0472">Membrane</keyword>
<evidence type="ECO:0000256" key="1">
    <source>
        <dbReference type="ARBA" id="ARBA00003416"/>
    </source>
</evidence>
<evidence type="ECO:0000256" key="7">
    <source>
        <dbReference type="SAM" id="Phobius"/>
    </source>
</evidence>
<evidence type="ECO:0000313" key="9">
    <source>
        <dbReference type="Proteomes" id="UP001499988"/>
    </source>
</evidence>
<evidence type="ECO:0000256" key="2">
    <source>
        <dbReference type="ARBA" id="ARBA00009840"/>
    </source>
</evidence>